<feature type="transmembrane region" description="Helical" evidence="14">
    <location>
        <begin position="437"/>
        <end position="463"/>
    </location>
</feature>
<dbReference type="FunFam" id="1.20.1110.10:FF:000023">
    <property type="entry name" value="Cation-transporting ATPase"/>
    <property type="match status" value="1"/>
</dbReference>
<dbReference type="InterPro" id="IPR006544">
    <property type="entry name" value="P-type_TPase_V"/>
</dbReference>
<evidence type="ECO:0000256" key="8">
    <source>
        <dbReference type="ARBA" id="ARBA00022840"/>
    </source>
</evidence>
<evidence type="ECO:0000256" key="1">
    <source>
        <dbReference type="ARBA" id="ARBA00004107"/>
    </source>
</evidence>
<evidence type="ECO:0000256" key="2">
    <source>
        <dbReference type="ARBA" id="ARBA00006000"/>
    </source>
</evidence>
<dbReference type="EMBL" id="JASAOG010000031">
    <property type="protein sequence ID" value="KAK0061249.1"/>
    <property type="molecule type" value="Genomic_DNA"/>
</dbReference>
<feature type="transmembrane region" description="Helical" evidence="14">
    <location>
        <begin position="1093"/>
        <end position="1113"/>
    </location>
</feature>
<evidence type="ECO:0000256" key="13">
    <source>
        <dbReference type="ARBA" id="ARBA00049360"/>
    </source>
</evidence>
<dbReference type="PRINTS" id="PR00121">
    <property type="entry name" value="NAKATPASE"/>
</dbReference>
<gene>
    <name evidence="19" type="ORF">Bpfe_009410</name>
</gene>
<keyword evidence="10 14" id="KW-1278">Translocase</keyword>
<dbReference type="CDD" id="cd07542">
    <property type="entry name" value="P-type_ATPase_cation"/>
    <property type="match status" value="1"/>
</dbReference>
<dbReference type="GO" id="GO:0015203">
    <property type="term" value="F:polyamine transmembrane transporter activity"/>
    <property type="evidence" value="ECO:0007669"/>
    <property type="project" value="TreeGrafter"/>
</dbReference>
<dbReference type="InterPro" id="IPR023299">
    <property type="entry name" value="ATPase_P-typ_cyto_dom_N"/>
</dbReference>
<reference evidence="19" key="2">
    <citation type="submission" date="2023-04" db="EMBL/GenBank/DDBJ databases">
        <authorList>
            <person name="Bu L."/>
            <person name="Lu L."/>
            <person name="Laidemitt M.R."/>
            <person name="Zhang S.M."/>
            <person name="Mutuku M."/>
            <person name="Mkoji G."/>
            <person name="Steinauer M."/>
            <person name="Loker E.S."/>
        </authorList>
    </citation>
    <scope>NUCLEOTIDE SEQUENCE</scope>
    <source>
        <strain evidence="19">KasaAsao</strain>
        <tissue evidence="19">Whole Snail</tissue>
    </source>
</reference>
<dbReference type="GO" id="GO:0005524">
    <property type="term" value="F:ATP binding"/>
    <property type="evidence" value="ECO:0007669"/>
    <property type="project" value="UniProtKB-UniRule"/>
</dbReference>
<keyword evidence="9 14" id="KW-0460">Magnesium</keyword>
<comment type="caution">
    <text evidence="19">The sequence shown here is derived from an EMBL/GenBank/DDBJ whole genome shotgun (WGS) entry which is preliminary data.</text>
</comment>
<keyword evidence="8 14" id="KW-0067">ATP-binding</keyword>
<comment type="catalytic activity">
    <reaction evidence="13 14">
        <text>ATP + H2O = ADP + phosphate + H(+)</text>
        <dbReference type="Rhea" id="RHEA:13065"/>
        <dbReference type="ChEBI" id="CHEBI:15377"/>
        <dbReference type="ChEBI" id="CHEBI:15378"/>
        <dbReference type="ChEBI" id="CHEBI:30616"/>
        <dbReference type="ChEBI" id="CHEBI:43474"/>
        <dbReference type="ChEBI" id="CHEBI:456216"/>
    </reaction>
</comment>
<evidence type="ECO:0000256" key="6">
    <source>
        <dbReference type="ARBA" id="ARBA00022741"/>
    </source>
</evidence>
<evidence type="ECO:0000313" key="20">
    <source>
        <dbReference type="Proteomes" id="UP001233172"/>
    </source>
</evidence>
<feature type="transmembrane region" description="Helical" evidence="14">
    <location>
        <begin position="405"/>
        <end position="425"/>
    </location>
</feature>
<dbReference type="InterPro" id="IPR044492">
    <property type="entry name" value="P_typ_ATPase_HD_dom"/>
</dbReference>
<dbReference type="InterPro" id="IPR059000">
    <property type="entry name" value="ATPase_P-type_domA"/>
</dbReference>
<dbReference type="NCBIfam" id="TIGR01494">
    <property type="entry name" value="ATPase_P-type"/>
    <property type="match status" value="2"/>
</dbReference>
<feature type="compositionally biased region" description="Polar residues" evidence="15">
    <location>
        <begin position="1247"/>
        <end position="1259"/>
    </location>
</feature>
<keyword evidence="20" id="KW-1185">Reference proteome</keyword>
<evidence type="ECO:0000256" key="12">
    <source>
        <dbReference type="ARBA" id="ARBA00023136"/>
    </source>
</evidence>
<feature type="transmembrane region" description="Helical" evidence="14">
    <location>
        <begin position="945"/>
        <end position="965"/>
    </location>
</feature>
<dbReference type="InterPro" id="IPR036412">
    <property type="entry name" value="HAD-like_sf"/>
</dbReference>
<dbReference type="Proteomes" id="UP001233172">
    <property type="component" value="Unassembled WGS sequence"/>
</dbReference>
<accession>A0AAD8FFG5</accession>
<dbReference type="Pfam" id="PF12409">
    <property type="entry name" value="P5-ATPase"/>
    <property type="match status" value="1"/>
</dbReference>
<sequence>PGSRLKAASTRGQNMKYGHHYVNIGEEDQMEIHSYQLSKMRLYLTYLGYLWTVGILRLVFYWLPHLMLWATHIPCELANAEKVLLRDQYKSYHVCSVKTITKEGTGVKIRRPKKVFFKKIYQQESYTLRPERDESLIRFFICKRVKYIWDPELACYIPLKGLDVGYRQSYFHNTKGLTIVEQSKRRVLYGVNSIAVHVTPVIILLFKEALSPFYIFQVFSMTVWYLDHYWIYATCIVVMTTFSITVQIYQTRKFERALRNTIASTTVTTVIRGDGTCEDIPSEDLVPGDVIEIPRHGCDMQCDAVLITGNCIVNESMLTGESVPVTKTPLPNTTGMKQENDPELTMNNHSRHILFCGTHIIQTRFYGNQKVKAVVLRTGFSTSKGELVRSIMYPKPVDFKFQRHSYYFIMVLAAVALMGFIYTIVLMAERGDSVTDIILRSLDLITIAVPPALPAALAMGVVFSQRRLKLKNVYCISPRGINISGTIDTVCFDKTGTLTEDGLDMHGVVKVDKCQFEPIIKDMNQLPNDPLLACMACCHSLTIIENEIMGDPLDLIMFNASNWQLEEPGADETRFDMMTPTIVRPKLTSTAKRLSTDDALSGGDIGIVRQFPFSSSLQRMSVITRRLGAKNFDLYVKGSPEMITSLCKSDTIPFDFQQVLQSYTQHGYRVIALAWKQLPSKLNYVKVHRLNREQVEHDLTFLGLLIMENRLKVQSAPVICELNEAAIRTIMVTGDNMLTALSVARECKMIDKTDRIILVQAYPPVSGESDVTLDFVYADDSNAKVEEVFAMQDQRIQIDEDSQRFHFALTGKTWAVIRQHCPDILNKIVVKGTVFARMGPDQKGQLIEVLQNIGYYVGMCGDGANDCGALKTAHMGISLSEAEASVASPFTSKTPTIECVPNVIKEGRAALVTSFGVFKYIACYSLTQFTSVLILYWIGANVTDAEFLYVDLFLITTFSITFSRTGPYNELVEDRPLVSLLSASPILSIVAQMCLVIAAQTFMYFNVKEQDWFIPFKENNDDDYTCHENAAVFLISAYQYIILAITFAKGAPFRKSIFSNWSRALTKAVLSSNPKDHPCSETPLRYQPHHVELTWWLMINFVVALGVTMWLTLYPTEPVADVLNLAILPSLKYRAFFIGVAFIQFALSYVVEKFLIDNETLRRRVSNCLKGCLPSQDLAYHKIESEIEKDPNWPPVSKKKVDLAEIFQRQENMHSPQNLEEMKNSLEDVLSSDQEDENDQNEQLIQKETSFSDLASGSHRNSKRLRHDSAADNVVFSDYGDNYNTPSSKEDEQISIFFLNAIYLLHLKSAFYLFTTTEKVQLQNNRS</sequence>
<dbReference type="SUPFAM" id="SSF56784">
    <property type="entry name" value="HAD-like"/>
    <property type="match status" value="1"/>
</dbReference>
<dbReference type="GO" id="GO:0019829">
    <property type="term" value="F:ATPase-coupled monoatomic cation transmembrane transporter activity"/>
    <property type="evidence" value="ECO:0007669"/>
    <property type="project" value="UniProtKB-UniRule"/>
</dbReference>
<feature type="domain" description="P-type ATPase A" evidence="16">
    <location>
        <begin position="267"/>
        <end position="391"/>
    </location>
</feature>
<dbReference type="SFLD" id="SFLDS00003">
    <property type="entry name" value="Haloacid_Dehalogenase"/>
    <property type="match status" value="1"/>
</dbReference>
<dbReference type="InterPro" id="IPR023298">
    <property type="entry name" value="ATPase_P-typ_TM_dom_sf"/>
</dbReference>
<evidence type="ECO:0000256" key="7">
    <source>
        <dbReference type="ARBA" id="ARBA00022753"/>
    </source>
</evidence>
<organism evidence="19 20">
    <name type="scientific">Biomphalaria pfeifferi</name>
    <name type="common">Bloodfluke planorb</name>
    <name type="synonym">Freshwater snail</name>
    <dbReference type="NCBI Taxonomy" id="112525"/>
    <lineage>
        <taxon>Eukaryota</taxon>
        <taxon>Metazoa</taxon>
        <taxon>Spiralia</taxon>
        <taxon>Lophotrochozoa</taxon>
        <taxon>Mollusca</taxon>
        <taxon>Gastropoda</taxon>
        <taxon>Heterobranchia</taxon>
        <taxon>Euthyneura</taxon>
        <taxon>Panpulmonata</taxon>
        <taxon>Hygrophila</taxon>
        <taxon>Lymnaeoidea</taxon>
        <taxon>Planorbidae</taxon>
        <taxon>Biomphalaria</taxon>
    </lineage>
</organism>
<keyword evidence="3" id="KW-0597">Phosphoprotein</keyword>
<dbReference type="Gene3D" id="3.40.1110.10">
    <property type="entry name" value="Calcium-transporting ATPase, cytoplasmic domain N"/>
    <property type="match status" value="1"/>
</dbReference>
<feature type="transmembrane region" description="Helical" evidence="14">
    <location>
        <begin position="1133"/>
        <end position="1156"/>
    </location>
</feature>
<dbReference type="PANTHER" id="PTHR45630:SF8">
    <property type="entry name" value="CATION-TRANSPORTING ATPASE"/>
    <property type="match status" value="1"/>
</dbReference>
<dbReference type="SUPFAM" id="SSF81665">
    <property type="entry name" value="Calcium ATPase, transmembrane domain M"/>
    <property type="match status" value="1"/>
</dbReference>
<evidence type="ECO:0000256" key="3">
    <source>
        <dbReference type="ARBA" id="ARBA00022553"/>
    </source>
</evidence>
<evidence type="ECO:0000256" key="11">
    <source>
        <dbReference type="ARBA" id="ARBA00022989"/>
    </source>
</evidence>
<feature type="transmembrane region" description="Helical" evidence="14">
    <location>
        <begin position="977"/>
        <end position="1005"/>
    </location>
</feature>
<evidence type="ECO:0000259" key="16">
    <source>
        <dbReference type="Pfam" id="PF00122"/>
    </source>
</evidence>
<feature type="transmembrane region" description="Helical" evidence="14">
    <location>
        <begin position="1030"/>
        <end position="1048"/>
    </location>
</feature>
<evidence type="ECO:0000256" key="15">
    <source>
        <dbReference type="SAM" id="MobiDB-lite"/>
    </source>
</evidence>
<evidence type="ECO:0000259" key="18">
    <source>
        <dbReference type="Pfam" id="PF12409"/>
    </source>
</evidence>
<evidence type="ECO:0000256" key="10">
    <source>
        <dbReference type="ARBA" id="ARBA00022967"/>
    </source>
</evidence>
<dbReference type="NCBIfam" id="TIGR01657">
    <property type="entry name" value="P-ATPase-V"/>
    <property type="match status" value="1"/>
</dbReference>
<name>A0AAD8FFG5_BIOPF</name>
<comment type="similarity">
    <text evidence="2 14">Belongs to the cation transport ATPase (P-type) (TC 3.A.3) family. Type V subfamily.</text>
</comment>
<dbReference type="InterPro" id="IPR008250">
    <property type="entry name" value="ATPase_P-typ_transduc_dom_A_sf"/>
</dbReference>
<dbReference type="GO" id="GO:0016887">
    <property type="term" value="F:ATP hydrolysis activity"/>
    <property type="evidence" value="ECO:0007669"/>
    <property type="project" value="InterPro"/>
</dbReference>
<dbReference type="PRINTS" id="PR00119">
    <property type="entry name" value="CATATPASE"/>
</dbReference>
<dbReference type="FunFam" id="3.40.50.1000:FF:000045">
    <property type="entry name" value="Cation-transporting ATPase"/>
    <property type="match status" value="1"/>
</dbReference>
<dbReference type="EC" id="7.2.2.-" evidence="14"/>
<feature type="transmembrane region" description="Helical" evidence="14">
    <location>
        <begin position="229"/>
        <end position="249"/>
    </location>
</feature>
<evidence type="ECO:0000256" key="9">
    <source>
        <dbReference type="ARBA" id="ARBA00022842"/>
    </source>
</evidence>
<dbReference type="Gene3D" id="3.40.50.1000">
    <property type="entry name" value="HAD superfamily/HAD-like"/>
    <property type="match status" value="1"/>
</dbReference>
<feature type="transmembrane region" description="Helical" evidence="14">
    <location>
        <begin position="43"/>
        <end position="63"/>
    </location>
</feature>
<dbReference type="PROSITE" id="PS00154">
    <property type="entry name" value="ATPASE_E1_E2"/>
    <property type="match status" value="1"/>
</dbReference>
<protein>
    <recommendedName>
        <fullName evidence="14">Cation-transporting ATPase</fullName>
        <ecNumber evidence="14">7.2.2.-</ecNumber>
    </recommendedName>
</protein>
<dbReference type="InterPro" id="IPR023214">
    <property type="entry name" value="HAD_sf"/>
</dbReference>
<keyword evidence="5 14" id="KW-0479">Metal-binding</keyword>
<keyword evidence="11 14" id="KW-1133">Transmembrane helix</keyword>
<comment type="subcellular location">
    <subcellularLocation>
        <location evidence="1">Late endosome membrane</location>
        <topology evidence="1">Multi-pass membrane protein</topology>
    </subcellularLocation>
    <subcellularLocation>
        <location evidence="14">Membrane</location>
        <topology evidence="14">Multi-pass membrane protein</topology>
    </subcellularLocation>
</comment>
<dbReference type="SFLD" id="SFLDG00002">
    <property type="entry name" value="C1.7:_P-type_atpase_like"/>
    <property type="match status" value="1"/>
</dbReference>
<keyword evidence="12 14" id="KW-0472">Membrane</keyword>
<dbReference type="SUPFAM" id="SSF81660">
    <property type="entry name" value="Metal cation-transporting ATPase, ATP-binding domain N"/>
    <property type="match status" value="1"/>
</dbReference>
<keyword evidence="4 14" id="KW-0812">Transmembrane</keyword>
<feature type="domain" description="P5B-type ATPase N-terminal" evidence="18">
    <location>
        <begin position="26"/>
        <end position="150"/>
    </location>
</feature>
<evidence type="ECO:0000313" key="19">
    <source>
        <dbReference type="EMBL" id="KAK0061249.1"/>
    </source>
</evidence>
<proteinExistence type="inferred from homology"/>
<dbReference type="InterPro" id="IPR047819">
    <property type="entry name" value="P5A-ATPase_N"/>
</dbReference>
<feature type="non-terminal residue" evidence="19">
    <location>
        <position position="1327"/>
    </location>
</feature>
<evidence type="ECO:0000259" key="17">
    <source>
        <dbReference type="Pfam" id="PF00690"/>
    </source>
</evidence>
<dbReference type="InterPro" id="IPR018303">
    <property type="entry name" value="ATPase_P-typ_P_site"/>
</dbReference>
<keyword evidence="7" id="KW-0967">Endosome</keyword>
<dbReference type="PANTHER" id="PTHR45630">
    <property type="entry name" value="CATION-TRANSPORTING ATPASE-RELATED"/>
    <property type="match status" value="1"/>
</dbReference>
<dbReference type="InterPro" id="IPR001757">
    <property type="entry name" value="P_typ_ATPase"/>
</dbReference>
<reference evidence="19" key="1">
    <citation type="journal article" date="2023" name="PLoS Negl. Trop. Dis.">
        <title>A genome sequence for Biomphalaria pfeifferi, the major vector snail for the human-infecting parasite Schistosoma mansoni.</title>
        <authorList>
            <person name="Bu L."/>
            <person name="Lu L."/>
            <person name="Laidemitt M.R."/>
            <person name="Zhang S.M."/>
            <person name="Mutuku M."/>
            <person name="Mkoji G."/>
            <person name="Steinauer M."/>
            <person name="Loker E.S."/>
        </authorList>
    </citation>
    <scope>NUCLEOTIDE SEQUENCE</scope>
    <source>
        <strain evidence="19">KasaAsao</strain>
    </source>
</reference>
<dbReference type="Pfam" id="PF13246">
    <property type="entry name" value="Cation_ATPase"/>
    <property type="match status" value="1"/>
</dbReference>
<dbReference type="GO" id="GO:0046872">
    <property type="term" value="F:metal ion binding"/>
    <property type="evidence" value="ECO:0007669"/>
    <property type="project" value="UniProtKB-UniRule"/>
</dbReference>
<dbReference type="GO" id="GO:0015662">
    <property type="term" value="F:P-type ion transporter activity"/>
    <property type="evidence" value="ECO:0007669"/>
    <property type="project" value="InterPro"/>
</dbReference>
<feature type="transmembrane region" description="Helical" evidence="14">
    <location>
        <begin position="187"/>
        <end position="206"/>
    </location>
</feature>
<dbReference type="InterPro" id="IPR047821">
    <property type="entry name" value="P5B-type_ATPase"/>
</dbReference>
<feature type="domain" description="Cation-transporting P-type ATPase N-terminal" evidence="17">
    <location>
        <begin position="173"/>
        <end position="224"/>
    </location>
</feature>
<dbReference type="SUPFAM" id="SSF81653">
    <property type="entry name" value="Calcium ATPase, transduction domain A"/>
    <property type="match status" value="1"/>
</dbReference>
<dbReference type="Pfam" id="PF00690">
    <property type="entry name" value="Cation_ATPase_N"/>
    <property type="match status" value="1"/>
</dbReference>
<evidence type="ECO:0000256" key="14">
    <source>
        <dbReference type="RuleBase" id="RU362082"/>
    </source>
</evidence>
<evidence type="ECO:0000256" key="5">
    <source>
        <dbReference type="ARBA" id="ARBA00022723"/>
    </source>
</evidence>
<dbReference type="Pfam" id="PF00122">
    <property type="entry name" value="E1-E2_ATPase"/>
    <property type="match status" value="1"/>
</dbReference>
<keyword evidence="6 14" id="KW-0547">Nucleotide-binding</keyword>
<evidence type="ECO:0000256" key="4">
    <source>
        <dbReference type="ARBA" id="ARBA00022692"/>
    </source>
</evidence>
<feature type="region of interest" description="Disordered" evidence="15">
    <location>
        <begin position="1247"/>
        <end position="1266"/>
    </location>
</feature>
<dbReference type="SFLD" id="SFLDF00027">
    <property type="entry name" value="p-type_atpase"/>
    <property type="match status" value="1"/>
</dbReference>
<dbReference type="FunFam" id="3.40.1110.10:FF:000026">
    <property type="entry name" value="Cation-transporting ATPase"/>
    <property type="match status" value="1"/>
</dbReference>
<dbReference type="GO" id="GO:0031902">
    <property type="term" value="C:late endosome membrane"/>
    <property type="evidence" value="ECO:0007669"/>
    <property type="project" value="UniProtKB-SubCell"/>
</dbReference>
<feature type="transmembrane region" description="Helical" evidence="14">
    <location>
        <begin position="917"/>
        <end position="939"/>
    </location>
</feature>
<dbReference type="GO" id="GO:0006874">
    <property type="term" value="P:intracellular calcium ion homeostasis"/>
    <property type="evidence" value="ECO:0007669"/>
    <property type="project" value="TreeGrafter"/>
</dbReference>
<dbReference type="InterPro" id="IPR004014">
    <property type="entry name" value="ATPase_P-typ_cation-transptr_N"/>
</dbReference>
<dbReference type="Gene3D" id="2.70.150.10">
    <property type="entry name" value="Calcium-transporting ATPase, cytoplasmic transduction domain A"/>
    <property type="match status" value="1"/>
</dbReference>